<evidence type="ECO:0000313" key="2">
    <source>
        <dbReference type="EMBL" id="CAI0548405.1"/>
    </source>
</evidence>
<sequence>MEGRHRGQRIHAEEELQEVLHLPQTEALR</sequence>
<proteinExistence type="predicted"/>
<feature type="compositionally biased region" description="Basic and acidic residues" evidence="1">
    <location>
        <begin position="1"/>
        <end position="14"/>
    </location>
</feature>
<accession>A0AAV0QTV0</accession>
<organism evidence="2 3">
    <name type="scientific">Linum tenue</name>
    <dbReference type="NCBI Taxonomy" id="586396"/>
    <lineage>
        <taxon>Eukaryota</taxon>
        <taxon>Viridiplantae</taxon>
        <taxon>Streptophyta</taxon>
        <taxon>Embryophyta</taxon>
        <taxon>Tracheophyta</taxon>
        <taxon>Spermatophyta</taxon>
        <taxon>Magnoliopsida</taxon>
        <taxon>eudicotyledons</taxon>
        <taxon>Gunneridae</taxon>
        <taxon>Pentapetalae</taxon>
        <taxon>rosids</taxon>
        <taxon>fabids</taxon>
        <taxon>Malpighiales</taxon>
        <taxon>Linaceae</taxon>
        <taxon>Linum</taxon>
    </lineage>
</organism>
<dbReference type="AlphaFoldDB" id="A0AAV0QTV0"/>
<feature type="region of interest" description="Disordered" evidence="1">
    <location>
        <begin position="1"/>
        <end position="29"/>
    </location>
</feature>
<evidence type="ECO:0000256" key="1">
    <source>
        <dbReference type="SAM" id="MobiDB-lite"/>
    </source>
</evidence>
<comment type="caution">
    <text evidence="2">The sequence shown here is derived from an EMBL/GenBank/DDBJ whole genome shotgun (WGS) entry which is preliminary data.</text>
</comment>
<protein>
    <submittedName>
        <fullName evidence="2">Uncharacterized protein</fullName>
    </submittedName>
</protein>
<dbReference type="EMBL" id="CAMGYJ010000010">
    <property type="protein sequence ID" value="CAI0548405.1"/>
    <property type="molecule type" value="Genomic_DNA"/>
</dbReference>
<dbReference type="Proteomes" id="UP001154282">
    <property type="component" value="Unassembled WGS sequence"/>
</dbReference>
<reference evidence="2" key="1">
    <citation type="submission" date="2022-08" db="EMBL/GenBank/DDBJ databases">
        <authorList>
            <person name="Gutierrez-Valencia J."/>
        </authorList>
    </citation>
    <scope>NUCLEOTIDE SEQUENCE</scope>
</reference>
<evidence type="ECO:0000313" key="3">
    <source>
        <dbReference type="Proteomes" id="UP001154282"/>
    </source>
</evidence>
<name>A0AAV0QTV0_9ROSI</name>
<keyword evidence="3" id="KW-1185">Reference proteome</keyword>
<gene>
    <name evidence="2" type="ORF">LITE_LOCUS44754</name>
</gene>